<feature type="domain" description="PPM-type phosphatase" evidence="1">
    <location>
        <begin position="8"/>
        <end position="240"/>
    </location>
</feature>
<accession>A0A2S6NKG1</accession>
<dbReference type="SUPFAM" id="SSF81606">
    <property type="entry name" value="PP2C-like"/>
    <property type="match status" value="1"/>
</dbReference>
<protein>
    <submittedName>
        <fullName evidence="2">Protein phosphatase</fullName>
    </submittedName>
</protein>
<dbReference type="AlphaFoldDB" id="A0A2S6NKG1"/>
<gene>
    <name evidence="2" type="ORF">CCS01_07220</name>
</gene>
<dbReference type="Proteomes" id="UP000239724">
    <property type="component" value="Unassembled WGS sequence"/>
</dbReference>
<dbReference type="SMART" id="SM00331">
    <property type="entry name" value="PP2C_SIG"/>
    <property type="match status" value="1"/>
</dbReference>
<evidence type="ECO:0000313" key="2">
    <source>
        <dbReference type="EMBL" id="PPQ35465.1"/>
    </source>
</evidence>
<comment type="caution">
    <text evidence="2">The sequence shown here is derived from an EMBL/GenBank/DDBJ whole genome shotgun (WGS) entry which is preliminary data.</text>
</comment>
<dbReference type="EMBL" id="NHRY01000072">
    <property type="protein sequence ID" value="PPQ35465.1"/>
    <property type="molecule type" value="Genomic_DNA"/>
</dbReference>
<dbReference type="InterPro" id="IPR036457">
    <property type="entry name" value="PPM-type-like_dom_sf"/>
</dbReference>
<sequence length="248" mass="26260">MSTQPFQSWAMTHPGARRQYNQDTFVNRPDLGLWAVADGAGGHQGGEIAAGLLREALDEIPPLLSASEMLAQVRLKVGGTHDALRDLANKDHQPISGASTIVVLIVRNGHFACLWAGDSRAYLLRDGVLRQVSHDHSLVQELVDAGALRPEDAESHPRANVITRAVGAEVDELLLDKVSDRLQPGDRFLLCSDGLHKTLRESDLAAMLAESTGVPPTQAMIAAAVAMGASDNVTAVVVEIGGAGLSVS</sequence>
<dbReference type="RefSeq" id="WP_104518179.1">
    <property type="nucleotide sequence ID" value="NZ_NHRY01000072.1"/>
</dbReference>
<name>A0A2S6NKG1_RHOGL</name>
<proteinExistence type="predicted"/>
<dbReference type="PANTHER" id="PTHR47992">
    <property type="entry name" value="PROTEIN PHOSPHATASE"/>
    <property type="match status" value="1"/>
</dbReference>
<dbReference type="Pfam" id="PF13672">
    <property type="entry name" value="PP2C_2"/>
    <property type="match status" value="1"/>
</dbReference>
<dbReference type="Gene3D" id="3.60.40.10">
    <property type="entry name" value="PPM-type phosphatase domain"/>
    <property type="match status" value="1"/>
</dbReference>
<keyword evidence="3" id="KW-1185">Reference proteome</keyword>
<dbReference type="GO" id="GO:0004722">
    <property type="term" value="F:protein serine/threonine phosphatase activity"/>
    <property type="evidence" value="ECO:0007669"/>
    <property type="project" value="InterPro"/>
</dbReference>
<dbReference type="InterPro" id="IPR015655">
    <property type="entry name" value="PP2C"/>
</dbReference>
<dbReference type="OrthoDB" id="9801841at2"/>
<evidence type="ECO:0000259" key="1">
    <source>
        <dbReference type="PROSITE" id="PS51746"/>
    </source>
</evidence>
<dbReference type="CDD" id="cd00143">
    <property type="entry name" value="PP2Cc"/>
    <property type="match status" value="1"/>
</dbReference>
<evidence type="ECO:0000313" key="3">
    <source>
        <dbReference type="Proteomes" id="UP000239724"/>
    </source>
</evidence>
<reference evidence="2 3" key="1">
    <citation type="journal article" date="2018" name="Arch. Microbiol.">
        <title>New insights into the metabolic potential of the phototrophic purple bacterium Rhodopila globiformis DSM 161(T) from its draft genome sequence and evidence for a vanadium-dependent nitrogenase.</title>
        <authorList>
            <person name="Imhoff J.F."/>
            <person name="Rahn T."/>
            <person name="Kunzel S."/>
            <person name="Neulinger S.C."/>
        </authorList>
    </citation>
    <scope>NUCLEOTIDE SEQUENCE [LARGE SCALE GENOMIC DNA]</scope>
    <source>
        <strain evidence="2 3">DSM 161</strain>
    </source>
</reference>
<organism evidence="2 3">
    <name type="scientific">Rhodopila globiformis</name>
    <name type="common">Rhodopseudomonas globiformis</name>
    <dbReference type="NCBI Taxonomy" id="1071"/>
    <lineage>
        <taxon>Bacteria</taxon>
        <taxon>Pseudomonadati</taxon>
        <taxon>Pseudomonadota</taxon>
        <taxon>Alphaproteobacteria</taxon>
        <taxon>Acetobacterales</taxon>
        <taxon>Acetobacteraceae</taxon>
        <taxon>Rhodopila</taxon>
    </lineage>
</organism>
<dbReference type="PROSITE" id="PS51746">
    <property type="entry name" value="PPM_2"/>
    <property type="match status" value="1"/>
</dbReference>
<dbReference type="SMART" id="SM00332">
    <property type="entry name" value="PP2Cc"/>
    <property type="match status" value="1"/>
</dbReference>
<dbReference type="InterPro" id="IPR001932">
    <property type="entry name" value="PPM-type_phosphatase-like_dom"/>
</dbReference>